<evidence type="ECO:0000313" key="4">
    <source>
        <dbReference type="Proteomes" id="UP000198324"/>
    </source>
</evidence>
<evidence type="ECO:0000259" key="2">
    <source>
        <dbReference type="SMART" id="SM00899"/>
    </source>
</evidence>
<protein>
    <submittedName>
        <fullName evidence="3">Fe2+ transport system protein FeoA</fullName>
    </submittedName>
</protein>
<dbReference type="OrthoDB" id="5454113at2"/>
<keyword evidence="1" id="KW-0408">Iron</keyword>
<dbReference type="GO" id="GO:0046914">
    <property type="term" value="F:transition metal ion binding"/>
    <property type="evidence" value="ECO:0007669"/>
    <property type="project" value="InterPro"/>
</dbReference>
<dbReference type="EMBL" id="FZOC01000012">
    <property type="protein sequence ID" value="SNS28286.1"/>
    <property type="molecule type" value="Genomic_DNA"/>
</dbReference>
<dbReference type="InterPro" id="IPR008988">
    <property type="entry name" value="Transcriptional_repressor_C"/>
</dbReference>
<dbReference type="SUPFAM" id="SSF50037">
    <property type="entry name" value="C-terminal domain of transcriptional repressors"/>
    <property type="match status" value="1"/>
</dbReference>
<proteinExistence type="predicted"/>
<reference evidence="3 4" key="1">
    <citation type="submission" date="2017-06" db="EMBL/GenBank/DDBJ databases">
        <authorList>
            <person name="Kim H.J."/>
            <person name="Triplett B.A."/>
        </authorList>
    </citation>
    <scope>NUCLEOTIDE SEQUENCE [LARGE SCALE GENOMIC DNA]</scope>
    <source>
        <strain evidence="3 4">DSM 13116</strain>
    </source>
</reference>
<dbReference type="AlphaFoldDB" id="A0A239D707"/>
<keyword evidence="4" id="KW-1185">Reference proteome</keyword>
<dbReference type="Pfam" id="PF04023">
    <property type="entry name" value="FeoA"/>
    <property type="match status" value="1"/>
</dbReference>
<dbReference type="InterPro" id="IPR007167">
    <property type="entry name" value="Fe-transptr_FeoA-like"/>
</dbReference>
<dbReference type="Proteomes" id="UP000198324">
    <property type="component" value="Unassembled WGS sequence"/>
</dbReference>
<feature type="domain" description="Ferrous iron transporter FeoA-like" evidence="2">
    <location>
        <begin position="3"/>
        <end position="74"/>
    </location>
</feature>
<feature type="domain" description="Ferrous iron transporter FeoA-like" evidence="2">
    <location>
        <begin position="157"/>
        <end position="237"/>
    </location>
</feature>
<gene>
    <name evidence="3" type="ORF">SAMN04488503_0148</name>
</gene>
<sequence length="254" mass="27157">MEANLAHAPCGVPLTVTRVADERLEIQLGRMGIQPGSAVTRLDEEVALNTVRLRGPKGEVLLGGGMGGKVVVHLDDGRMAPLTELSPGESGHIEAVTGGESLAATLAALGLKDDDRITMVRALPPMEYVARVTGRGRVRLPEGMAAKILGRMGELECQFANAQAGAEFVVTRILGGERARKAIAALDIAVGDHLVLDHVSKASSYRMTAGDRVVLSSRGGLRLFLRRDQADLVIVRWAGQVQQEPHLRPAEEER</sequence>
<evidence type="ECO:0000256" key="1">
    <source>
        <dbReference type="ARBA" id="ARBA00023004"/>
    </source>
</evidence>
<dbReference type="InterPro" id="IPR038157">
    <property type="entry name" value="FeoA_core_dom"/>
</dbReference>
<dbReference type="SMART" id="SM00899">
    <property type="entry name" value="FeoA"/>
    <property type="match status" value="3"/>
</dbReference>
<dbReference type="Gene3D" id="2.30.30.90">
    <property type="match status" value="1"/>
</dbReference>
<name>A0A239D707_9BACT</name>
<evidence type="ECO:0000313" key="3">
    <source>
        <dbReference type="EMBL" id="SNS28286.1"/>
    </source>
</evidence>
<accession>A0A239D707</accession>
<organism evidence="3 4">
    <name type="scientific">Humidesulfovibrio mexicanus</name>
    <dbReference type="NCBI Taxonomy" id="147047"/>
    <lineage>
        <taxon>Bacteria</taxon>
        <taxon>Pseudomonadati</taxon>
        <taxon>Thermodesulfobacteriota</taxon>
        <taxon>Desulfovibrionia</taxon>
        <taxon>Desulfovibrionales</taxon>
        <taxon>Desulfovibrionaceae</taxon>
        <taxon>Humidesulfovibrio</taxon>
    </lineage>
</organism>
<feature type="domain" description="Ferrous iron transporter FeoA-like" evidence="2">
    <location>
        <begin position="80"/>
        <end position="152"/>
    </location>
</feature>
<dbReference type="RefSeq" id="WP_089275640.1">
    <property type="nucleotide sequence ID" value="NZ_FZOC01000012.1"/>
</dbReference>